<dbReference type="EMBL" id="MU251248">
    <property type="protein sequence ID" value="KAG9256443.1"/>
    <property type="molecule type" value="Genomic_DNA"/>
</dbReference>
<dbReference type="SUPFAM" id="SSF160350">
    <property type="entry name" value="Rnp2-like"/>
    <property type="match status" value="1"/>
</dbReference>
<gene>
    <name evidence="7" type="ORF">F5Z01DRAFT_510603</name>
</gene>
<evidence type="ECO:0000313" key="7">
    <source>
        <dbReference type="EMBL" id="KAG9256443.1"/>
    </source>
</evidence>
<dbReference type="GeneID" id="70291256"/>
<feature type="region of interest" description="Disordered" evidence="6">
    <location>
        <begin position="151"/>
        <end position="186"/>
    </location>
</feature>
<dbReference type="AlphaFoldDB" id="A0A9P7ZRR4"/>
<dbReference type="RefSeq" id="XP_046120367.1">
    <property type="nucleotide sequence ID" value="XM_046260353.1"/>
</dbReference>
<evidence type="ECO:0000256" key="4">
    <source>
        <dbReference type="ARBA" id="ARBA00023242"/>
    </source>
</evidence>
<dbReference type="GO" id="GO:0005730">
    <property type="term" value="C:nucleolus"/>
    <property type="evidence" value="ECO:0007669"/>
    <property type="project" value="TreeGrafter"/>
</dbReference>
<accession>A0A9P7ZRR4</accession>
<dbReference type="Gene3D" id="3.30.70.3250">
    <property type="entry name" value="Ribonuclease P, Pop5 subunit"/>
    <property type="match status" value="1"/>
</dbReference>
<keyword evidence="3 5" id="KW-0819">tRNA processing</keyword>
<dbReference type="InterPro" id="IPR038085">
    <property type="entry name" value="Rnp2-like_sf"/>
</dbReference>
<comment type="caution">
    <text evidence="7">The sequence shown here is derived from an EMBL/GenBank/DDBJ whole genome shotgun (WGS) entry which is preliminary data.</text>
</comment>
<dbReference type="GO" id="GO:0004526">
    <property type="term" value="F:ribonuclease P activity"/>
    <property type="evidence" value="ECO:0007669"/>
    <property type="project" value="UniProtKB-EC"/>
</dbReference>
<dbReference type="GO" id="GO:0030681">
    <property type="term" value="C:multimeric ribonuclease P complex"/>
    <property type="evidence" value="ECO:0007669"/>
    <property type="project" value="TreeGrafter"/>
</dbReference>
<feature type="region of interest" description="Disordered" evidence="6">
    <location>
        <begin position="20"/>
        <end position="39"/>
    </location>
</feature>
<dbReference type="GO" id="GO:0033204">
    <property type="term" value="F:ribonuclease P RNA binding"/>
    <property type="evidence" value="ECO:0007669"/>
    <property type="project" value="InterPro"/>
</dbReference>
<evidence type="ECO:0000313" key="8">
    <source>
        <dbReference type="Proteomes" id="UP000887229"/>
    </source>
</evidence>
<keyword evidence="4" id="KW-0539">Nucleus</keyword>
<feature type="compositionally biased region" description="Acidic residues" evidence="6">
    <location>
        <begin position="175"/>
        <end position="186"/>
    </location>
</feature>
<proteinExistence type="inferred from homology"/>
<dbReference type="PIRSF" id="PIRSF023803">
    <property type="entry name" value="Ribonuclease_P_prd"/>
    <property type="match status" value="1"/>
</dbReference>
<dbReference type="GO" id="GO:0001682">
    <property type="term" value="P:tRNA 5'-leader removal"/>
    <property type="evidence" value="ECO:0007669"/>
    <property type="project" value="InterPro"/>
</dbReference>
<dbReference type="GO" id="GO:0000172">
    <property type="term" value="C:ribonuclease MRP complex"/>
    <property type="evidence" value="ECO:0007669"/>
    <property type="project" value="TreeGrafter"/>
</dbReference>
<evidence type="ECO:0000256" key="6">
    <source>
        <dbReference type="SAM" id="MobiDB-lite"/>
    </source>
</evidence>
<dbReference type="Pfam" id="PF01900">
    <property type="entry name" value="RNase_P_Rpp14"/>
    <property type="match status" value="1"/>
</dbReference>
<feature type="compositionally biased region" description="Polar residues" evidence="6">
    <location>
        <begin position="155"/>
        <end position="171"/>
    </location>
</feature>
<keyword evidence="8" id="KW-1185">Reference proteome</keyword>
<reference evidence="7" key="1">
    <citation type="journal article" date="2021" name="IMA Fungus">
        <title>Genomic characterization of three marine fungi, including Emericellopsis atlantica sp. nov. with signatures of a generalist lifestyle and marine biomass degradation.</title>
        <authorList>
            <person name="Hagestad O.C."/>
            <person name="Hou L."/>
            <person name="Andersen J.H."/>
            <person name="Hansen E.H."/>
            <person name="Altermark B."/>
            <person name="Li C."/>
            <person name="Kuhnert E."/>
            <person name="Cox R.J."/>
            <person name="Crous P.W."/>
            <person name="Spatafora J.W."/>
            <person name="Lail K."/>
            <person name="Amirebrahimi M."/>
            <person name="Lipzen A."/>
            <person name="Pangilinan J."/>
            <person name="Andreopoulos W."/>
            <person name="Hayes R.D."/>
            <person name="Ng V."/>
            <person name="Grigoriev I.V."/>
            <person name="Jackson S.A."/>
            <person name="Sutton T.D.S."/>
            <person name="Dobson A.D.W."/>
            <person name="Rama T."/>
        </authorList>
    </citation>
    <scope>NUCLEOTIDE SEQUENCE</scope>
    <source>
        <strain evidence="7">TS7</strain>
    </source>
</reference>
<sequence length="186" mass="20409">MVRIKERYLLVNILYPSDSAQPPKPGLPSHIQLHQPTTDTMTPGSLLRGIKKEVEILYGDYGAGMLNGLQIKYLSLATSTFIIKCSRAMCSMLWSALTFMSRIPNKDGTGKQCIFRVVRVSGTIRKVEEEAIRQSRALIVAAKQEASEAQSSISGITRQTADMQAPAQSHFATVDDSDESMDDADG</sequence>
<dbReference type="InterPro" id="IPR016819">
    <property type="entry name" value="RNase_P/MRP_POP5"/>
</dbReference>
<dbReference type="PANTHER" id="PTHR15441:SF2">
    <property type="entry name" value="RIBONUCLEASE P_MRP PROTEIN SUBUNIT POP5"/>
    <property type="match status" value="1"/>
</dbReference>
<comment type="function">
    <text evidence="5">Component of ribonuclease P, a protein complex that generates mature tRNA molecules by cleaving their 5'-ends.</text>
</comment>
<comment type="catalytic activity">
    <reaction evidence="5">
        <text>Endonucleolytic cleavage of RNA, removing 5'-extranucleotides from tRNA precursor.</text>
        <dbReference type="EC" id="3.1.26.5"/>
    </reaction>
</comment>
<dbReference type="Proteomes" id="UP000887229">
    <property type="component" value="Unassembled WGS sequence"/>
</dbReference>
<comment type="similarity">
    <text evidence="2 5">Belongs to the eukaryotic/archaeal RNase P protein component 2 family.</text>
</comment>
<dbReference type="PANTHER" id="PTHR15441">
    <property type="entry name" value="RIBONUCLEASE P PROTEIN SUBUNIT P14"/>
    <property type="match status" value="1"/>
</dbReference>
<evidence type="ECO:0000256" key="1">
    <source>
        <dbReference type="ARBA" id="ARBA00004123"/>
    </source>
</evidence>
<dbReference type="EC" id="3.1.26.5" evidence="5"/>
<evidence type="ECO:0000256" key="5">
    <source>
        <dbReference type="PIRNR" id="PIRNR023803"/>
    </source>
</evidence>
<name>A0A9P7ZRR4_9HYPO</name>
<evidence type="ECO:0000256" key="2">
    <source>
        <dbReference type="ARBA" id="ARBA00010800"/>
    </source>
</evidence>
<protein>
    <recommendedName>
        <fullName evidence="5">Ribonuclease P/MRP protein subunit POP5</fullName>
        <ecNumber evidence="5">3.1.26.5</ecNumber>
    </recommendedName>
</protein>
<dbReference type="OrthoDB" id="24745at2759"/>
<evidence type="ECO:0000256" key="3">
    <source>
        <dbReference type="ARBA" id="ARBA00022694"/>
    </source>
</evidence>
<comment type="subcellular location">
    <subcellularLocation>
        <location evidence="1">Nucleus</location>
    </subcellularLocation>
</comment>
<dbReference type="InterPro" id="IPR002759">
    <property type="entry name" value="Pop5/Rpp14/Rnp2-like"/>
</dbReference>
<organism evidence="7 8">
    <name type="scientific">Emericellopsis atlantica</name>
    <dbReference type="NCBI Taxonomy" id="2614577"/>
    <lineage>
        <taxon>Eukaryota</taxon>
        <taxon>Fungi</taxon>
        <taxon>Dikarya</taxon>
        <taxon>Ascomycota</taxon>
        <taxon>Pezizomycotina</taxon>
        <taxon>Sordariomycetes</taxon>
        <taxon>Hypocreomycetidae</taxon>
        <taxon>Hypocreales</taxon>
        <taxon>Bionectriaceae</taxon>
        <taxon>Emericellopsis</taxon>
    </lineage>
</organism>